<dbReference type="EMBL" id="JBEVYD010000005">
    <property type="protein sequence ID" value="KAL3232755.1"/>
    <property type="molecule type" value="Genomic_DNA"/>
</dbReference>
<dbReference type="PIRSF" id="PIRSF022699">
    <property type="entry name" value="MND2"/>
    <property type="match status" value="1"/>
</dbReference>
<evidence type="ECO:0000313" key="2">
    <source>
        <dbReference type="Proteomes" id="UP001623330"/>
    </source>
</evidence>
<accession>A0ABR4NVJ5</accession>
<dbReference type="InterPro" id="IPR016807">
    <property type="entry name" value="Mnd2"/>
</dbReference>
<dbReference type="Pfam" id="PF05841">
    <property type="entry name" value="Apc15p"/>
    <property type="match status" value="1"/>
</dbReference>
<reference evidence="1 2" key="1">
    <citation type="submission" date="2024-05" db="EMBL/GenBank/DDBJ databases">
        <title>Long read based assembly of the Candida bracarensis genome reveals expanded adhesin content.</title>
        <authorList>
            <person name="Marcet-Houben M."/>
            <person name="Ksiezopolska E."/>
            <person name="Gabaldon T."/>
        </authorList>
    </citation>
    <scope>NUCLEOTIDE SEQUENCE [LARGE SCALE GENOMIC DNA]</scope>
    <source>
        <strain evidence="1 2">CBM6</strain>
    </source>
</reference>
<keyword evidence="2" id="KW-1185">Reference proteome</keyword>
<dbReference type="InterPro" id="IPR008402">
    <property type="entry name" value="APC_su15/mnd2"/>
</dbReference>
<sequence length="382" mass="43129">MEGIVPRVELFEGKNGPRLMDMQIFEHIKNKFEKERIRKAQESGYGHGIAAANDEVEDEEIQYIPPLSAYSAASDAPFIPVRNLCKGRMKLSVTEMRYEDFEKRMYSIRKAGWNTLRPIGCRKTMAEIRRERQMRKSDNMDMDQPLERLSGPNTMNYQENLLDPSMQNSAETGNMTDNDNDNDNITENIDINVSTNIPVLVESGNHTIEHSAVDVNNEYYDTNNGNSSTNVGNEVVDEAEGEEEDEISYDYDAEYARVEIDDEEEEGEGDGDRSTYLGAIENSDLATRDPIVQNGINRNLSIQQFVEATSRPRNAYDDIYSEDGDISTYSTADNHLSVGQISSDLHSDGHDFTEIPTVDISDTIDNSDIARSSRVSSLQNRQ</sequence>
<name>A0ABR4NVJ5_9SACH</name>
<comment type="caution">
    <text evidence="1">The sequence shown here is derived from an EMBL/GenBank/DDBJ whole genome shotgun (WGS) entry which is preliminary data.</text>
</comment>
<evidence type="ECO:0000313" key="1">
    <source>
        <dbReference type="EMBL" id="KAL3232755.1"/>
    </source>
</evidence>
<organism evidence="1 2">
    <name type="scientific">Nakaseomyces bracarensis</name>
    <dbReference type="NCBI Taxonomy" id="273131"/>
    <lineage>
        <taxon>Eukaryota</taxon>
        <taxon>Fungi</taxon>
        <taxon>Dikarya</taxon>
        <taxon>Ascomycota</taxon>
        <taxon>Saccharomycotina</taxon>
        <taxon>Saccharomycetes</taxon>
        <taxon>Saccharomycetales</taxon>
        <taxon>Saccharomycetaceae</taxon>
        <taxon>Nakaseomyces</taxon>
    </lineage>
</organism>
<protein>
    <submittedName>
        <fullName evidence="1">Uncharacterized protein</fullName>
    </submittedName>
</protein>
<gene>
    <name evidence="1" type="ORF">RNJ44_04671</name>
</gene>
<dbReference type="Proteomes" id="UP001623330">
    <property type="component" value="Unassembled WGS sequence"/>
</dbReference>
<proteinExistence type="predicted"/>